<name>A0A3M6QJ20_9BURK</name>
<sequence length="260" mass="28735">MWDRIKQLWHRKAPQALQLSEGEQRIMLEQATQALAAQQYERVENFANRLVASEFPDIAQSGLRLMGLLYFHQQQFDLALPFFEKLAPQTGNASDWFNVVTAATLAGDQPRAEAAFEQATKAHESGGEAQALSVPMMHHLYACALRDKGGYAQAFEHVQVLRAIYEKLHNTDPRFLALRNLPQLDAVLEMMVDVLAHSGDIPEAVEWLQTFGSQLDANGQQLALQAIARLQAVTKAAPPTRGAAAAGPAPEQEQQQPQSS</sequence>
<evidence type="ECO:0008006" key="4">
    <source>
        <dbReference type="Google" id="ProtNLM"/>
    </source>
</evidence>
<feature type="region of interest" description="Disordered" evidence="1">
    <location>
        <begin position="237"/>
        <end position="260"/>
    </location>
</feature>
<evidence type="ECO:0000256" key="1">
    <source>
        <dbReference type="SAM" id="MobiDB-lite"/>
    </source>
</evidence>
<organism evidence="2 3">
    <name type="scientific">Corticibacter populi</name>
    <dbReference type="NCBI Taxonomy" id="1550736"/>
    <lineage>
        <taxon>Bacteria</taxon>
        <taxon>Pseudomonadati</taxon>
        <taxon>Pseudomonadota</taxon>
        <taxon>Betaproteobacteria</taxon>
        <taxon>Burkholderiales</taxon>
        <taxon>Comamonadaceae</taxon>
        <taxon>Corticibacter</taxon>
    </lineage>
</organism>
<protein>
    <recommendedName>
        <fullName evidence="4">Tetratricopeptide repeat protein</fullName>
    </recommendedName>
</protein>
<keyword evidence="3" id="KW-1185">Reference proteome</keyword>
<gene>
    <name evidence="2" type="ORF">D8I35_17965</name>
</gene>
<dbReference type="Gene3D" id="1.25.40.10">
    <property type="entry name" value="Tetratricopeptide repeat domain"/>
    <property type="match status" value="1"/>
</dbReference>
<dbReference type="AlphaFoldDB" id="A0A3M6QJ20"/>
<accession>A0A3M6QJ20</accession>
<evidence type="ECO:0000313" key="2">
    <source>
        <dbReference type="EMBL" id="RMX03053.1"/>
    </source>
</evidence>
<reference evidence="2 3" key="1">
    <citation type="submission" date="2018-10" db="EMBL/GenBank/DDBJ databases">
        <title>Draft genome of Cortibacter populi DSM10536.</title>
        <authorList>
            <person name="Bernier A.-M."/>
            <person name="Bernard K."/>
        </authorList>
    </citation>
    <scope>NUCLEOTIDE SEQUENCE [LARGE SCALE GENOMIC DNA]</scope>
    <source>
        <strain evidence="2 3">DSM 105136</strain>
    </source>
</reference>
<dbReference type="EMBL" id="RDQO01000007">
    <property type="protein sequence ID" value="RMX03053.1"/>
    <property type="molecule type" value="Genomic_DNA"/>
</dbReference>
<dbReference type="SUPFAM" id="SSF48452">
    <property type="entry name" value="TPR-like"/>
    <property type="match status" value="1"/>
</dbReference>
<comment type="caution">
    <text evidence="2">The sequence shown here is derived from an EMBL/GenBank/DDBJ whole genome shotgun (WGS) entry which is preliminary data.</text>
</comment>
<evidence type="ECO:0000313" key="3">
    <source>
        <dbReference type="Proteomes" id="UP000278006"/>
    </source>
</evidence>
<dbReference type="Proteomes" id="UP000278006">
    <property type="component" value="Unassembled WGS sequence"/>
</dbReference>
<dbReference type="InterPro" id="IPR011990">
    <property type="entry name" value="TPR-like_helical_dom_sf"/>
</dbReference>
<proteinExistence type="predicted"/>